<protein>
    <recommendedName>
        <fullName evidence="4">SUI1 domain-containing protein</fullName>
    </recommendedName>
</protein>
<dbReference type="InterPro" id="IPR005872">
    <property type="entry name" value="SUI1_arc_bac"/>
</dbReference>
<accession>A0A3B1DYG7</accession>
<keyword evidence="3" id="KW-0648">Protein biosynthesis</keyword>
<keyword evidence="2" id="KW-0810">Translation regulation</keyword>
<evidence type="ECO:0000313" key="5">
    <source>
        <dbReference type="EMBL" id="VAX34027.1"/>
    </source>
</evidence>
<dbReference type="InterPro" id="IPR036877">
    <property type="entry name" value="SUI1_dom_sf"/>
</dbReference>
<dbReference type="PANTHER" id="PTHR12789:SF0">
    <property type="entry name" value="DENSITY-REGULATED PROTEIN"/>
    <property type="match status" value="1"/>
</dbReference>
<dbReference type="PANTHER" id="PTHR12789">
    <property type="entry name" value="DENSITY-REGULATED PROTEIN HOMOLOG"/>
    <property type="match status" value="1"/>
</dbReference>
<gene>
    <name evidence="5" type="ORF">MNBD_NITROSPIRAE03-408</name>
</gene>
<evidence type="ECO:0000256" key="2">
    <source>
        <dbReference type="ARBA" id="ARBA00022845"/>
    </source>
</evidence>
<dbReference type="EMBL" id="UOGI01000243">
    <property type="protein sequence ID" value="VAX34027.1"/>
    <property type="molecule type" value="Genomic_DNA"/>
</dbReference>
<proteinExistence type="inferred from homology"/>
<dbReference type="CDD" id="cd11567">
    <property type="entry name" value="YciH_like"/>
    <property type="match status" value="1"/>
</dbReference>
<evidence type="ECO:0000256" key="3">
    <source>
        <dbReference type="ARBA" id="ARBA00022917"/>
    </source>
</evidence>
<dbReference type="Gene3D" id="3.30.780.10">
    <property type="entry name" value="SUI1-like domain"/>
    <property type="match status" value="1"/>
</dbReference>
<organism evidence="5">
    <name type="scientific">hydrothermal vent metagenome</name>
    <dbReference type="NCBI Taxonomy" id="652676"/>
    <lineage>
        <taxon>unclassified sequences</taxon>
        <taxon>metagenomes</taxon>
        <taxon>ecological metagenomes</taxon>
    </lineage>
</organism>
<evidence type="ECO:0000256" key="1">
    <source>
        <dbReference type="ARBA" id="ARBA00005422"/>
    </source>
</evidence>
<sequence length="118" mass="12991">MINYMMPKDNSKLVYSTDSAVPKKEKAAVKVSGGSIVPRQQKIRVHLDRKRRGGKSVTVIEGLWMPDAELKNLLKQLKSRLGTGGTIQDGLLEIQGDRRDAVMAVLEEMGCKPKRSGG</sequence>
<dbReference type="SUPFAM" id="SSF55159">
    <property type="entry name" value="eIF1-like"/>
    <property type="match status" value="1"/>
</dbReference>
<feature type="domain" description="SUI1" evidence="4">
    <location>
        <begin position="50"/>
        <end position="110"/>
    </location>
</feature>
<dbReference type="InterPro" id="IPR050318">
    <property type="entry name" value="DENR/SUI1_TIF"/>
</dbReference>
<dbReference type="GO" id="GO:0001731">
    <property type="term" value="P:formation of translation preinitiation complex"/>
    <property type="evidence" value="ECO:0007669"/>
    <property type="project" value="TreeGrafter"/>
</dbReference>
<dbReference type="InterPro" id="IPR001950">
    <property type="entry name" value="SUI1"/>
</dbReference>
<dbReference type="PROSITE" id="PS50296">
    <property type="entry name" value="SUI1"/>
    <property type="match status" value="1"/>
</dbReference>
<comment type="similarity">
    <text evidence="1">Belongs to the SUI1 family.</text>
</comment>
<dbReference type="GO" id="GO:0003743">
    <property type="term" value="F:translation initiation factor activity"/>
    <property type="evidence" value="ECO:0007669"/>
    <property type="project" value="InterPro"/>
</dbReference>
<reference evidence="5" key="1">
    <citation type="submission" date="2018-06" db="EMBL/GenBank/DDBJ databases">
        <authorList>
            <person name="Zhirakovskaya E."/>
        </authorList>
    </citation>
    <scope>NUCLEOTIDE SEQUENCE</scope>
</reference>
<name>A0A3B1DYG7_9ZZZZ</name>
<dbReference type="GO" id="GO:0002188">
    <property type="term" value="P:translation reinitiation"/>
    <property type="evidence" value="ECO:0007669"/>
    <property type="project" value="TreeGrafter"/>
</dbReference>
<dbReference type="PIRSF" id="PIRSF037511">
    <property type="entry name" value="Transl_init_SUI1_pro"/>
    <property type="match status" value="1"/>
</dbReference>
<dbReference type="GO" id="GO:0003729">
    <property type="term" value="F:mRNA binding"/>
    <property type="evidence" value="ECO:0007669"/>
    <property type="project" value="TreeGrafter"/>
</dbReference>
<dbReference type="AlphaFoldDB" id="A0A3B1DYG7"/>
<evidence type="ECO:0000259" key="4">
    <source>
        <dbReference type="PROSITE" id="PS50296"/>
    </source>
</evidence>
<dbReference type="Pfam" id="PF01253">
    <property type="entry name" value="SUI1"/>
    <property type="match status" value="1"/>
</dbReference>
<dbReference type="GO" id="GO:0006417">
    <property type="term" value="P:regulation of translation"/>
    <property type="evidence" value="ECO:0007669"/>
    <property type="project" value="UniProtKB-KW"/>
</dbReference>